<evidence type="ECO:0000313" key="4">
    <source>
        <dbReference type="EMBL" id="MFC6761335.1"/>
    </source>
</evidence>
<protein>
    <submittedName>
        <fullName evidence="2">EamA family transporter</fullName>
    </submittedName>
</protein>
<keyword evidence="1" id="KW-0472">Membrane</keyword>
<evidence type="ECO:0000313" key="2">
    <source>
        <dbReference type="EMBL" id="MFC6758286.1"/>
    </source>
</evidence>
<dbReference type="SUPFAM" id="SSF103481">
    <property type="entry name" value="Multidrug resistance efflux transporter EmrE"/>
    <property type="match status" value="1"/>
</dbReference>
<evidence type="ECO:0000313" key="3">
    <source>
        <dbReference type="EMBL" id="MFC6761298.1"/>
    </source>
</evidence>
<evidence type="ECO:0000313" key="5">
    <source>
        <dbReference type="Proteomes" id="UP001596353"/>
    </source>
</evidence>
<keyword evidence="1" id="KW-0812">Transmembrane</keyword>
<dbReference type="Proteomes" id="UP001596353">
    <property type="component" value="Unassembled WGS sequence"/>
</dbReference>
<accession>A0ABW2AY73</accession>
<dbReference type="Gene3D" id="1.10.3730.20">
    <property type="match status" value="1"/>
</dbReference>
<feature type="transmembrane region" description="Helical" evidence="1">
    <location>
        <begin position="94"/>
        <end position="110"/>
    </location>
</feature>
<dbReference type="EMBL" id="JBHSWG010000002">
    <property type="protein sequence ID" value="MFC6761335.1"/>
    <property type="molecule type" value="Genomic_DNA"/>
</dbReference>
<sequence>MSIFYGLALTSGTALIVIFGDYLIKTAVVEGQSAGSPLVIIGCALYAGSALLWYFALQHITLSQAGVGFSMITLIALCALGVLRFGETLEFREFAGIGCALAAMVLMVRIV</sequence>
<dbReference type="EMBL" id="JBHSWG010000001">
    <property type="protein sequence ID" value="MFC6758286.1"/>
    <property type="molecule type" value="Genomic_DNA"/>
</dbReference>
<organism evidence="2 5">
    <name type="scientific">Sulfitobacter porphyrae</name>
    <dbReference type="NCBI Taxonomy" id="1246864"/>
    <lineage>
        <taxon>Bacteria</taxon>
        <taxon>Pseudomonadati</taxon>
        <taxon>Pseudomonadota</taxon>
        <taxon>Alphaproteobacteria</taxon>
        <taxon>Rhodobacterales</taxon>
        <taxon>Roseobacteraceae</taxon>
        <taxon>Sulfitobacter</taxon>
    </lineage>
</organism>
<reference evidence="5" key="2">
    <citation type="journal article" date="2019" name="Int. J. Syst. Evol. Microbiol.">
        <title>The Global Catalogue of Microorganisms (GCM) 10K type strain sequencing project: providing services to taxonomists for standard genome sequencing and annotation.</title>
        <authorList>
            <consortium name="The Broad Institute Genomics Platform"/>
            <consortium name="The Broad Institute Genome Sequencing Center for Infectious Disease"/>
            <person name="Wu L."/>
            <person name="Ma J."/>
        </authorList>
    </citation>
    <scope>NUCLEOTIDE SEQUENCE [LARGE SCALE GENOMIC DNA]</scope>
    <source>
        <strain evidence="5">CCUG 66188</strain>
    </source>
</reference>
<feature type="transmembrane region" description="Helical" evidence="1">
    <location>
        <begin position="62"/>
        <end position="82"/>
    </location>
</feature>
<reference evidence="2" key="3">
    <citation type="submission" date="2024-09" db="EMBL/GenBank/DDBJ databases">
        <authorList>
            <person name="Sun Q."/>
            <person name="Mori K."/>
        </authorList>
    </citation>
    <scope>NUCLEOTIDE SEQUENCE</scope>
    <source>
        <strain evidence="2">NBRC 109054</strain>
    </source>
</reference>
<dbReference type="InterPro" id="IPR037185">
    <property type="entry name" value="EmrE-like"/>
</dbReference>
<keyword evidence="1" id="KW-1133">Transmembrane helix</keyword>
<feature type="transmembrane region" description="Helical" evidence="1">
    <location>
        <begin position="36"/>
        <end position="56"/>
    </location>
</feature>
<gene>
    <name evidence="2" type="ORF">ACFQFQ_00220</name>
    <name evidence="3" type="ORF">ACFQFQ_20535</name>
    <name evidence="4" type="ORF">ACFQFQ_20810</name>
</gene>
<feature type="transmembrane region" description="Helical" evidence="1">
    <location>
        <begin position="6"/>
        <end position="24"/>
    </location>
</feature>
<comment type="caution">
    <text evidence="2">The sequence shown here is derived from an EMBL/GenBank/DDBJ whole genome shotgun (WGS) entry which is preliminary data.</text>
</comment>
<proteinExistence type="predicted"/>
<evidence type="ECO:0000256" key="1">
    <source>
        <dbReference type="SAM" id="Phobius"/>
    </source>
</evidence>
<reference evidence="2" key="1">
    <citation type="journal article" date="2014" name="Int. J. Syst. Evol. Microbiol.">
        <title>Complete genome of a new Firmicutes species belonging to the dominant human colonic microbiota ('Ruminococcus bicirculans') reveals two chromosomes and a selective capacity to utilize plant glucans.</title>
        <authorList>
            <consortium name="NISC Comparative Sequencing Program"/>
            <person name="Wegmann U."/>
            <person name="Louis P."/>
            <person name="Goesmann A."/>
            <person name="Henrissat B."/>
            <person name="Duncan S.H."/>
            <person name="Flint H.J."/>
        </authorList>
    </citation>
    <scope>NUCLEOTIDE SEQUENCE</scope>
    <source>
        <strain evidence="2">NBRC 109054</strain>
    </source>
</reference>
<dbReference type="EMBL" id="JBHSWG010000001">
    <property type="protein sequence ID" value="MFC6761298.1"/>
    <property type="molecule type" value="Genomic_DNA"/>
</dbReference>
<name>A0ABW2AY73_9RHOB</name>
<keyword evidence="5" id="KW-1185">Reference proteome</keyword>